<comment type="caution">
    <text evidence="2">The sequence shown here is derived from an EMBL/GenBank/DDBJ whole genome shotgun (WGS) entry which is preliminary data.</text>
</comment>
<keyword evidence="3" id="KW-1185">Reference proteome</keyword>
<sequence>MAESDIGEAQRLLPNPDKKYGIVALASAGPIDDAPSASDDDNKLRRLVWGWSAMRLRRLKRLNVVRMWLLRVTLLLLLALVGFIYYQRVYLPRIMQEELQRRIEAHAAEARVRAEKCRGVDWQTACNALSGAGARRRYLHGGDNHSSVDVADENLLFSDDPTVTYDKFCLIKYRMRLYGNITFPYHASSNLASGGHYTLALLIQHGAMRNSEQYFCSFKQLMLEQGYRDFRNILVIAPNFSYESDSLVHPNDIFWNSSKPWGDWRVGAESDPDCCGNKGRVGTPKTMSSFEVLDHILATLTSKKLFPNMEKISYVGHSAGGQMVQRYAIISVLAALWDLSDGIDMKYIIANPSSYTYLTPERYRYNCGTCACTPNSCTCDGECTAPPYKTLGKPRRQSSGTTHPCYVWNYDRWPYGISSFKDSVAGKFIPYALRDGDLGAERAVRLYNKLHVVYMVGQNDTCNDNLPVCDASCWKREDYDSENEGPCWRNDMDTRCPAMLQGPCRRTRGYQYMDYLRTLYGMDTHRLYTIPGIGHNASGMFGSETGMRELFG</sequence>
<keyword evidence="1" id="KW-1133">Transmembrane helix</keyword>
<dbReference type="SUPFAM" id="SSF53474">
    <property type="entry name" value="alpha/beta-Hydrolases"/>
    <property type="match status" value="1"/>
</dbReference>
<dbReference type="InterPro" id="IPR029058">
    <property type="entry name" value="AB_hydrolase_fold"/>
</dbReference>
<dbReference type="PANTHER" id="PTHR35560">
    <property type="entry name" value="BLL0132 PROTEIN"/>
    <property type="match status" value="1"/>
</dbReference>
<evidence type="ECO:0000313" key="3">
    <source>
        <dbReference type="Proteomes" id="UP001530315"/>
    </source>
</evidence>
<organism evidence="2 3">
    <name type="scientific">Stephanodiscus triporus</name>
    <dbReference type="NCBI Taxonomy" id="2934178"/>
    <lineage>
        <taxon>Eukaryota</taxon>
        <taxon>Sar</taxon>
        <taxon>Stramenopiles</taxon>
        <taxon>Ochrophyta</taxon>
        <taxon>Bacillariophyta</taxon>
        <taxon>Coscinodiscophyceae</taxon>
        <taxon>Thalassiosirophycidae</taxon>
        <taxon>Stephanodiscales</taxon>
        <taxon>Stephanodiscaceae</taxon>
        <taxon>Stephanodiscus</taxon>
    </lineage>
</organism>
<dbReference type="Proteomes" id="UP001530315">
    <property type="component" value="Unassembled WGS sequence"/>
</dbReference>
<evidence type="ECO:0000313" key="2">
    <source>
        <dbReference type="EMBL" id="KAL3789085.1"/>
    </source>
</evidence>
<feature type="transmembrane region" description="Helical" evidence="1">
    <location>
        <begin position="64"/>
        <end position="86"/>
    </location>
</feature>
<keyword evidence="1" id="KW-0472">Membrane</keyword>
<keyword evidence="1" id="KW-0812">Transmembrane</keyword>
<accession>A0ABD3PLP9</accession>
<gene>
    <name evidence="2" type="ORF">ACHAW5_009824</name>
</gene>
<reference evidence="2 3" key="1">
    <citation type="submission" date="2024-10" db="EMBL/GenBank/DDBJ databases">
        <title>Updated reference genomes for cyclostephanoid diatoms.</title>
        <authorList>
            <person name="Roberts W.R."/>
            <person name="Alverson A.J."/>
        </authorList>
    </citation>
    <scope>NUCLEOTIDE SEQUENCE [LARGE SCALE GENOMIC DNA]</scope>
    <source>
        <strain evidence="2 3">AJA276-08</strain>
    </source>
</reference>
<dbReference type="PANTHER" id="PTHR35560:SF3">
    <property type="entry name" value="PEPTIDASE S9 PROLYL OLIGOPEPTIDASE CATALYTIC DOMAIN-CONTAINING PROTEIN"/>
    <property type="match status" value="1"/>
</dbReference>
<protein>
    <submittedName>
        <fullName evidence="2">Uncharacterized protein</fullName>
    </submittedName>
</protein>
<dbReference type="AlphaFoldDB" id="A0ABD3PLP9"/>
<evidence type="ECO:0000256" key="1">
    <source>
        <dbReference type="SAM" id="Phobius"/>
    </source>
</evidence>
<proteinExistence type="predicted"/>
<dbReference type="EMBL" id="JALLAZ020000699">
    <property type="protein sequence ID" value="KAL3789085.1"/>
    <property type="molecule type" value="Genomic_DNA"/>
</dbReference>
<dbReference type="Gene3D" id="3.40.50.1820">
    <property type="entry name" value="alpha/beta hydrolase"/>
    <property type="match status" value="1"/>
</dbReference>
<name>A0ABD3PLP9_9STRA</name>